<keyword evidence="1" id="KW-1133">Transmembrane helix</keyword>
<accession>A0A1H0KJF3</accession>
<proteinExistence type="predicted"/>
<reference evidence="2 3" key="1">
    <citation type="submission" date="2016-10" db="EMBL/GenBank/DDBJ databases">
        <authorList>
            <person name="de Groot N.N."/>
        </authorList>
    </citation>
    <scope>NUCLEOTIDE SEQUENCE [LARGE SCALE GENOMIC DNA]</scope>
    <source>
        <strain evidence="2 3">StLB037</strain>
    </source>
</reference>
<evidence type="ECO:0000313" key="2">
    <source>
        <dbReference type="EMBL" id="SDO56134.1"/>
    </source>
</evidence>
<keyword evidence="1" id="KW-0812">Transmembrane</keyword>
<evidence type="ECO:0000313" key="3">
    <source>
        <dbReference type="Proteomes" id="UP000186456"/>
    </source>
</evidence>
<dbReference type="Gene3D" id="1.20.1070.10">
    <property type="entry name" value="Rhodopsin 7-helix transmembrane proteins"/>
    <property type="match status" value="1"/>
</dbReference>
<dbReference type="EMBL" id="FNJN01000001">
    <property type="protein sequence ID" value="SDO56134.1"/>
    <property type="molecule type" value="Genomic_DNA"/>
</dbReference>
<protein>
    <submittedName>
        <fullName evidence="2">Uncharacterized protein</fullName>
    </submittedName>
</protein>
<sequence>MPRRQCPPSRWMSADIPREHRLPRSNLLVTELIAVSTLVGSTASRYRTIGVSLAVGMIVTGFIGGVAIDDGTNLTALWIWGTLSALCMVGLYVMFIFMMMRARREMAGSSALPTFHLTIALLCVIWFA</sequence>
<keyword evidence="1" id="KW-0472">Membrane</keyword>
<dbReference type="Proteomes" id="UP000186456">
    <property type="component" value="Unassembled WGS sequence"/>
</dbReference>
<dbReference type="AlphaFoldDB" id="A0A1H0KJF3"/>
<feature type="transmembrane region" description="Helical" evidence="1">
    <location>
        <begin position="49"/>
        <end position="68"/>
    </location>
</feature>
<dbReference type="SUPFAM" id="SSF81321">
    <property type="entry name" value="Family A G protein-coupled receptor-like"/>
    <property type="match status" value="1"/>
</dbReference>
<feature type="transmembrane region" description="Helical" evidence="1">
    <location>
        <begin position="74"/>
        <end position="98"/>
    </location>
</feature>
<evidence type="ECO:0000256" key="1">
    <source>
        <dbReference type="SAM" id="Phobius"/>
    </source>
</evidence>
<gene>
    <name evidence="2" type="ORF">SAMN04487788_0035</name>
</gene>
<feature type="transmembrane region" description="Helical" evidence="1">
    <location>
        <begin position="110"/>
        <end position="127"/>
    </location>
</feature>
<organism evidence="2 3">
    <name type="scientific">Microbacterium testaceum (strain StLB037)</name>
    <dbReference type="NCBI Taxonomy" id="979556"/>
    <lineage>
        <taxon>Bacteria</taxon>
        <taxon>Bacillati</taxon>
        <taxon>Actinomycetota</taxon>
        <taxon>Actinomycetes</taxon>
        <taxon>Micrococcales</taxon>
        <taxon>Microbacteriaceae</taxon>
        <taxon>Microbacterium</taxon>
    </lineage>
</organism>
<name>A0A1H0KJF3_MICTS</name>